<comment type="caution">
    <text evidence="3">The sequence shown here is derived from an EMBL/GenBank/DDBJ whole genome shotgun (WGS) entry which is preliminary data.</text>
</comment>
<dbReference type="Proteomes" id="UP000735302">
    <property type="component" value="Unassembled WGS sequence"/>
</dbReference>
<dbReference type="EMBL" id="BLXT01005617">
    <property type="protein sequence ID" value="GFO24627.1"/>
    <property type="molecule type" value="Genomic_DNA"/>
</dbReference>
<evidence type="ECO:0000259" key="2">
    <source>
        <dbReference type="Pfam" id="PF25898"/>
    </source>
</evidence>
<name>A0AAV4BZ52_9GAST</name>
<keyword evidence="1" id="KW-0732">Signal</keyword>
<feature type="signal peptide" evidence="1">
    <location>
        <begin position="1"/>
        <end position="25"/>
    </location>
</feature>
<dbReference type="PANTHER" id="PTHR36902:SF1">
    <property type="entry name" value="ENRICHED IN SURFACE-LABELED PROTEOME PROTEIN 9"/>
    <property type="match status" value="1"/>
</dbReference>
<keyword evidence="4" id="KW-1185">Reference proteome</keyword>
<feature type="domain" description="LolA-like" evidence="2">
    <location>
        <begin position="253"/>
        <end position="425"/>
    </location>
</feature>
<organism evidence="3 4">
    <name type="scientific">Plakobranchus ocellatus</name>
    <dbReference type="NCBI Taxonomy" id="259542"/>
    <lineage>
        <taxon>Eukaryota</taxon>
        <taxon>Metazoa</taxon>
        <taxon>Spiralia</taxon>
        <taxon>Lophotrochozoa</taxon>
        <taxon>Mollusca</taxon>
        <taxon>Gastropoda</taxon>
        <taxon>Heterobranchia</taxon>
        <taxon>Euthyneura</taxon>
        <taxon>Panpulmonata</taxon>
        <taxon>Sacoglossa</taxon>
        <taxon>Placobranchoidea</taxon>
        <taxon>Plakobranchidae</taxon>
        <taxon>Plakobranchus</taxon>
    </lineage>
</organism>
<reference evidence="3 4" key="1">
    <citation type="journal article" date="2021" name="Elife">
        <title>Chloroplast acquisition without the gene transfer in kleptoplastic sea slugs, Plakobranchus ocellatus.</title>
        <authorList>
            <person name="Maeda T."/>
            <person name="Takahashi S."/>
            <person name="Yoshida T."/>
            <person name="Shimamura S."/>
            <person name="Takaki Y."/>
            <person name="Nagai Y."/>
            <person name="Toyoda A."/>
            <person name="Suzuki Y."/>
            <person name="Arimoto A."/>
            <person name="Ishii H."/>
            <person name="Satoh N."/>
            <person name="Nishiyama T."/>
            <person name="Hasebe M."/>
            <person name="Maruyama T."/>
            <person name="Minagawa J."/>
            <person name="Obokata J."/>
            <person name="Shigenobu S."/>
        </authorList>
    </citation>
    <scope>NUCLEOTIDE SEQUENCE [LARGE SCALE GENOMIC DNA]</scope>
</reference>
<dbReference type="AlphaFoldDB" id="A0AAV4BZ52"/>
<feature type="chain" id="PRO_5043506499" evidence="1">
    <location>
        <begin position="26"/>
        <end position="516"/>
    </location>
</feature>
<evidence type="ECO:0000313" key="3">
    <source>
        <dbReference type="EMBL" id="GFO24627.1"/>
    </source>
</evidence>
<protein>
    <submittedName>
        <fullName evidence="3">EF-hand domain-containing protein d1</fullName>
    </submittedName>
</protein>
<dbReference type="Pfam" id="PF25898">
    <property type="entry name" value="LolA_2nd_metazoa"/>
    <property type="match status" value="1"/>
</dbReference>
<evidence type="ECO:0000313" key="4">
    <source>
        <dbReference type="Proteomes" id="UP000735302"/>
    </source>
</evidence>
<evidence type="ECO:0000256" key="1">
    <source>
        <dbReference type="SAM" id="SignalP"/>
    </source>
</evidence>
<dbReference type="PANTHER" id="PTHR36902">
    <property type="entry name" value="ENRICHED IN SURFACE-LABELED PROTEOME PROTEIN 9"/>
    <property type="match status" value="1"/>
</dbReference>
<accession>A0AAV4BZ52</accession>
<sequence>MVGTTLYKTLFLLGVCAGVMKGAIGDDRNDVCSNINPNVDAGSEFTFKNKFQVHVESVLPDLGTIINAPMAFSEKNKMFKATLTAPGYNRALYNDYEYSQTLAYDFLSGGRGSCRVDPTMNERWNLFLIPQPPAEGTEMKTSDALRLTGPSGFGGEQIALERKSVGSKFRSMTVTEYVSCQKIKAANGAEIIAKVTHLFSDAGFAKSETGSVPVQVKIIGRYTSGNDKGKDVTQTYNFFHYQTSFGDEVFEAPTGIVCPNRVGPNNFPEQPTHVQFGQEIHYPNDAPKMRTIKTTYDMEFNFVLEQTFNEDPSKRDEFRLDDFYSGLTYTFNPDTGECSLSNITDNIKMNDYVEENGKIRMANPGEFFSTDNIEYHYNGKKHFRGLQTEAWIGKEEKTGRTFEWYFAWPSQRPTVDAHKAQVLLERMLSEFPDSDNESEVTTEVVDELCRLQNEASTSTATELCNTNSETEAIIEPTVTIDVINQLYHTKMTFQAVKPSHVIHTLNLITIAILTMF</sequence>
<gene>
    <name evidence="3" type="ORF">PoB_005113200</name>
</gene>
<dbReference type="InterPro" id="IPR058831">
    <property type="entry name" value="LolA-like_dom_2nd"/>
</dbReference>
<proteinExistence type="predicted"/>